<feature type="compositionally biased region" description="Basic and acidic residues" evidence="4">
    <location>
        <begin position="234"/>
        <end position="248"/>
    </location>
</feature>
<feature type="compositionally biased region" description="Basic and acidic residues" evidence="4">
    <location>
        <begin position="31"/>
        <end position="44"/>
    </location>
</feature>
<dbReference type="InterPro" id="IPR010756">
    <property type="entry name" value="Tls1-like"/>
</dbReference>
<feature type="compositionally biased region" description="Basic and acidic residues" evidence="4">
    <location>
        <begin position="190"/>
        <end position="211"/>
    </location>
</feature>
<reference evidence="5" key="1">
    <citation type="submission" date="2023-06" db="EMBL/GenBank/DDBJ databases">
        <authorList>
            <person name="Noh H."/>
        </authorList>
    </citation>
    <scope>NUCLEOTIDE SEQUENCE</scope>
    <source>
        <strain evidence="5">DUCC20226</strain>
    </source>
</reference>
<dbReference type="PANTHER" id="PTHR13486">
    <property type="entry name" value="TELOMERE LENGTH AND SILENCING PROTEIN 1 TLS1 FAMILY MEMBER"/>
    <property type="match status" value="1"/>
</dbReference>
<evidence type="ECO:0000256" key="1">
    <source>
        <dbReference type="ARBA" id="ARBA00004123"/>
    </source>
</evidence>
<feature type="region of interest" description="Disordered" evidence="4">
    <location>
        <begin position="277"/>
        <end position="366"/>
    </location>
</feature>
<evidence type="ECO:0000313" key="6">
    <source>
        <dbReference type="Proteomes" id="UP001265746"/>
    </source>
</evidence>
<comment type="similarity">
    <text evidence="2">Belongs to the TLS1 family.</text>
</comment>
<feature type="region of interest" description="Disordered" evidence="4">
    <location>
        <begin position="163"/>
        <end position="264"/>
    </location>
</feature>
<dbReference type="EMBL" id="JAUJFL010000002">
    <property type="protein sequence ID" value="KAK2610716.1"/>
    <property type="molecule type" value="Genomic_DNA"/>
</dbReference>
<feature type="region of interest" description="Disordered" evidence="4">
    <location>
        <begin position="1"/>
        <end position="129"/>
    </location>
</feature>
<dbReference type="AlphaFoldDB" id="A0AAD9SLA9"/>
<evidence type="ECO:0000256" key="4">
    <source>
        <dbReference type="SAM" id="MobiDB-lite"/>
    </source>
</evidence>
<proteinExistence type="inferred from homology"/>
<evidence type="ECO:0000256" key="2">
    <source>
        <dbReference type="ARBA" id="ARBA00007643"/>
    </source>
</evidence>
<feature type="compositionally biased region" description="Basic and acidic residues" evidence="4">
    <location>
        <begin position="103"/>
        <end position="119"/>
    </location>
</feature>
<organism evidence="5 6">
    <name type="scientific">Phomopsis amygdali</name>
    <name type="common">Fusicoccum amygdali</name>
    <dbReference type="NCBI Taxonomy" id="1214568"/>
    <lineage>
        <taxon>Eukaryota</taxon>
        <taxon>Fungi</taxon>
        <taxon>Dikarya</taxon>
        <taxon>Ascomycota</taxon>
        <taxon>Pezizomycotina</taxon>
        <taxon>Sordariomycetes</taxon>
        <taxon>Sordariomycetidae</taxon>
        <taxon>Diaporthales</taxon>
        <taxon>Diaporthaceae</taxon>
        <taxon>Diaporthe</taxon>
    </lineage>
</organism>
<evidence type="ECO:0000256" key="3">
    <source>
        <dbReference type="ARBA" id="ARBA00023242"/>
    </source>
</evidence>
<name>A0AAD9SLA9_PHOAM</name>
<accession>A0AAD9SLA9</accession>
<keyword evidence="6" id="KW-1185">Reference proteome</keyword>
<dbReference type="PANTHER" id="PTHR13486:SF2">
    <property type="entry name" value="SPLICING FACTOR C9ORF78"/>
    <property type="match status" value="1"/>
</dbReference>
<sequence>MATSDKDPATTENPEPQVVFKPSKKRKHFRQRAEESETKPEDATHQGAAQALPTQDGEVNPRDAHDGNSDTEQSSVAEALRLRNARKARLKGVGFRPEGAPKLPDEMNTERSLVLKEDPSGPDSMDYGISRRFAPQAGLVGELVNKHMEEYIESELARRHAAEKAIEAENIQKQSEQPAGSSSTDPTKQLGERPTMHGKLQEVDLGEEVRMRNANMTEQARRRLAGEAVEVGDDSSRKRVRIGKDGKPWRGRKRRGSDDVKRDQLVEELMRENRLDVYDVPAQPEASGEPGFDEAADEKIAEQFRREFMDAMSERRQQRKKAAPQPARPGAKQEEVLKGPKLGGSRNARAAMRDLLLSQQEKDKKR</sequence>
<gene>
    <name evidence="5" type="ORF">N8I77_004122</name>
</gene>
<dbReference type="GO" id="GO:0005681">
    <property type="term" value="C:spliceosomal complex"/>
    <property type="evidence" value="ECO:0007669"/>
    <property type="project" value="TreeGrafter"/>
</dbReference>
<dbReference type="Proteomes" id="UP001265746">
    <property type="component" value="Unassembled WGS sequence"/>
</dbReference>
<feature type="compositionally biased region" description="Basic and acidic residues" evidence="4">
    <location>
        <begin position="59"/>
        <end position="68"/>
    </location>
</feature>
<feature type="compositionally biased region" description="Basic and acidic residues" evidence="4">
    <location>
        <begin position="297"/>
        <end position="316"/>
    </location>
</feature>
<dbReference type="Pfam" id="PF07052">
    <property type="entry name" value="Hep_59"/>
    <property type="match status" value="1"/>
</dbReference>
<feature type="compositionally biased region" description="Polar residues" evidence="4">
    <location>
        <begin position="171"/>
        <end position="187"/>
    </location>
</feature>
<keyword evidence="3" id="KW-0539">Nucleus</keyword>
<comment type="caution">
    <text evidence="5">The sequence shown here is derived from an EMBL/GenBank/DDBJ whole genome shotgun (WGS) entry which is preliminary data.</text>
</comment>
<protein>
    <submittedName>
        <fullName evidence="5">Uncharacterized protein</fullName>
    </submittedName>
</protein>
<comment type="subcellular location">
    <subcellularLocation>
        <location evidence="1">Nucleus</location>
    </subcellularLocation>
</comment>
<evidence type="ECO:0000313" key="5">
    <source>
        <dbReference type="EMBL" id="KAK2610716.1"/>
    </source>
</evidence>
<dbReference type="GO" id="GO:0000398">
    <property type="term" value="P:mRNA splicing, via spliceosome"/>
    <property type="evidence" value="ECO:0007669"/>
    <property type="project" value="TreeGrafter"/>
</dbReference>